<dbReference type="SMART" id="SM00320">
    <property type="entry name" value="WD40"/>
    <property type="match status" value="5"/>
</dbReference>
<evidence type="ECO:0000313" key="7">
    <source>
        <dbReference type="Proteomes" id="UP000192758"/>
    </source>
</evidence>
<dbReference type="Gene3D" id="2.130.10.10">
    <property type="entry name" value="YVTN repeat-like/Quinoprotein amine dehydrogenase"/>
    <property type="match status" value="1"/>
</dbReference>
<accession>A0A1W0E9D8</accession>
<evidence type="ECO:0000256" key="3">
    <source>
        <dbReference type="ARBA" id="ARBA00022737"/>
    </source>
</evidence>
<sequence>MLFLRFFKIFFTKFLPYMSSTHLIEKEILNVVEMPIESIKKISKNQILIAHRNKAVCLYQLSENPTSGPSICLKAYKHKSLVSDVCYADAGEKILSVSNQSLCVFDKDTKEASEFKGHKLPIVSVAINKDNNKIVTGSQDGTFVVWNTNGEQKEKLGSGEFGHSGWINIVEFVPESAETLATASEDGSVKIWNLETNELLKTFIDGHYVNVEKLAEQKQKVKANTELAVKAMCFSNDGSLMAYGGRNGKVYIINLSNNEALQIFDVPDRITALASGETQPMIAVAIPNKILLWNIIENEIVAEYALNTKNEVYCYSMVFSGDELIVGFTNGKVLRLEIMRK</sequence>
<dbReference type="EMBL" id="MNPJ01000001">
    <property type="protein sequence ID" value="OQS55848.1"/>
    <property type="molecule type" value="Genomic_DNA"/>
</dbReference>
<proteinExistence type="inferred from homology"/>
<feature type="repeat" description="WD" evidence="4">
    <location>
        <begin position="160"/>
        <end position="202"/>
    </location>
</feature>
<dbReference type="PROSITE" id="PS50294">
    <property type="entry name" value="WD_REPEATS_REGION"/>
    <property type="match status" value="2"/>
</dbReference>
<evidence type="ECO:0000259" key="5">
    <source>
        <dbReference type="Pfam" id="PF12894"/>
    </source>
</evidence>
<dbReference type="PROSITE" id="PS50082">
    <property type="entry name" value="WD_REPEATS_2"/>
    <property type="match status" value="2"/>
</dbReference>
<dbReference type="SUPFAM" id="SSF50978">
    <property type="entry name" value="WD40 repeat-like"/>
    <property type="match status" value="1"/>
</dbReference>
<evidence type="ECO:0000313" key="6">
    <source>
        <dbReference type="EMBL" id="OQS55848.1"/>
    </source>
</evidence>
<organism evidence="6 7">
    <name type="scientific">Ecytonucleospora hepatopenaei</name>
    <dbReference type="NCBI Taxonomy" id="646526"/>
    <lineage>
        <taxon>Eukaryota</taxon>
        <taxon>Fungi</taxon>
        <taxon>Fungi incertae sedis</taxon>
        <taxon>Microsporidia</taxon>
        <taxon>Enterocytozoonidae</taxon>
        <taxon>Ecytonucleospora</taxon>
    </lineage>
</organism>
<dbReference type="InterPro" id="IPR036322">
    <property type="entry name" value="WD40_repeat_dom_sf"/>
</dbReference>
<dbReference type="InterPro" id="IPR001680">
    <property type="entry name" value="WD40_rpt"/>
</dbReference>
<dbReference type="STRING" id="646526.A0A1W0E9D8"/>
<dbReference type="InterPro" id="IPR015943">
    <property type="entry name" value="WD40/YVTN_repeat-like_dom_sf"/>
</dbReference>
<feature type="domain" description="Anaphase-promoting complex subunit 4-like WD40" evidence="5">
    <location>
        <begin position="222"/>
        <end position="273"/>
    </location>
</feature>
<evidence type="ECO:0000256" key="2">
    <source>
        <dbReference type="ARBA" id="ARBA00022574"/>
    </source>
</evidence>
<dbReference type="Pfam" id="PF12894">
    <property type="entry name" value="ANAPC4_WD40"/>
    <property type="match status" value="1"/>
</dbReference>
<comment type="similarity">
    <text evidence="1">Belongs to the WD repeat G protein beta family. Ribosomal protein RACK1 subfamily.</text>
</comment>
<keyword evidence="7" id="KW-1185">Reference proteome</keyword>
<protein>
    <recommendedName>
        <fullName evidence="5">Anaphase-promoting complex subunit 4-like WD40 domain-containing protein</fullName>
    </recommendedName>
</protein>
<keyword evidence="3" id="KW-0677">Repeat</keyword>
<reference evidence="6 7" key="1">
    <citation type="journal article" date="2017" name="Environ. Microbiol.">
        <title>Decay of the glycolytic pathway and adaptation to intranuclear parasitism within Enterocytozoonidae microsporidia.</title>
        <authorList>
            <person name="Wiredu Boakye D."/>
            <person name="Jaroenlak P."/>
            <person name="Prachumwat A."/>
            <person name="Williams T.A."/>
            <person name="Bateman K.S."/>
            <person name="Itsathitphaisarn O."/>
            <person name="Sritunyalucksana K."/>
            <person name="Paszkiewicz K.H."/>
            <person name="Moore K.A."/>
            <person name="Stentiford G.D."/>
            <person name="Williams B.A."/>
        </authorList>
    </citation>
    <scope>NUCLEOTIDE SEQUENCE [LARGE SCALE GENOMIC DNA]</scope>
    <source>
        <strain evidence="6 7">TH1</strain>
    </source>
</reference>
<dbReference type="GO" id="GO:0043022">
    <property type="term" value="F:ribosome binding"/>
    <property type="evidence" value="ECO:0007669"/>
    <property type="project" value="InterPro"/>
</dbReference>
<evidence type="ECO:0000256" key="4">
    <source>
        <dbReference type="PROSITE-ProRule" id="PRU00221"/>
    </source>
</evidence>
<dbReference type="GO" id="GO:0045182">
    <property type="term" value="F:translation regulator activity"/>
    <property type="evidence" value="ECO:0007669"/>
    <property type="project" value="InterPro"/>
</dbReference>
<dbReference type="OrthoDB" id="7875889at2759"/>
<dbReference type="InterPro" id="IPR045223">
    <property type="entry name" value="RACK1-like"/>
</dbReference>
<dbReference type="VEuPathDB" id="MicrosporidiaDB:EHP00_390"/>
<feature type="repeat" description="WD" evidence="4">
    <location>
        <begin position="115"/>
        <end position="156"/>
    </location>
</feature>
<gene>
    <name evidence="6" type="ORF">EHP00_390</name>
</gene>
<dbReference type="PANTHER" id="PTHR19868">
    <property type="entry name" value="RECEPTOR FOR ACTIVATED PROTEIN KINASE C RACK1"/>
    <property type="match status" value="1"/>
</dbReference>
<dbReference type="InterPro" id="IPR019775">
    <property type="entry name" value="WD40_repeat_CS"/>
</dbReference>
<evidence type="ECO:0000256" key="1">
    <source>
        <dbReference type="ARBA" id="ARBA00007253"/>
    </source>
</evidence>
<dbReference type="InterPro" id="IPR024977">
    <property type="entry name" value="Apc4-like_WD40_dom"/>
</dbReference>
<dbReference type="PROSITE" id="PS00678">
    <property type="entry name" value="WD_REPEATS_1"/>
    <property type="match status" value="1"/>
</dbReference>
<dbReference type="Pfam" id="PF00400">
    <property type="entry name" value="WD40"/>
    <property type="match status" value="2"/>
</dbReference>
<dbReference type="Proteomes" id="UP000192758">
    <property type="component" value="Unassembled WGS sequence"/>
</dbReference>
<dbReference type="AlphaFoldDB" id="A0A1W0E9D8"/>
<name>A0A1W0E9D8_9MICR</name>
<keyword evidence="2 4" id="KW-0853">WD repeat</keyword>
<comment type="caution">
    <text evidence="6">The sequence shown here is derived from an EMBL/GenBank/DDBJ whole genome shotgun (WGS) entry which is preliminary data.</text>
</comment>